<reference evidence="2" key="3">
    <citation type="submission" date="2025-09" db="UniProtKB">
        <authorList>
            <consortium name="Ensembl"/>
        </authorList>
    </citation>
    <scope>IDENTIFICATION</scope>
</reference>
<dbReference type="GO" id="GO:0007339">
    <property type="term" value="P:binding of sperm to zona pellucida"/>
    <property type="evidence" value="ECO:0007669"/>
    <property type="project" value="TreeGrafter"/>
</dbReference>
<dbReference type="Ensembl" id="ENSPFOT00000025594.1">
    <property type="protein sequence ID" value="ENSPFOP00000025895.1"/>
    <property type="gene ID" value="ENSPFOG00000023254.1"/>
</dbReference>
<evidence type="ECO:0000313" key="3">
    <source>
        <dbReference type="Proteomes" id="UP000028760"/>
    </source>
</evidence>
<organism evidence="2 3">
    <name type="scientific">Poecilia formosa</name>
    <name type="common">Amazon molly</name>
    <name type="synonym">Limia formosa</name>
    <dbReference type="NCBI Taxonomy" id="48698"/>
    <lineage>
        <taxon>Eukaryota</taxon>
        <taxon>Metazoa</taxon>
        <taxon>Chordata</taxon>
        <taxon>Craniata</taxon>
        <taxon>Vertebrata</taxon>
        <taxon>Euteleostomi</taxon>
        <taxon>Actinopterygii</taxon>
        <taxon>Neopterygii</taxon>
        <taxon>Teleostei</taxon>
        <taxon>Neoteleostei</taxon>
        <taxon>Acanthomorphata</taxon>
        <taxon>Ovalentaria</taxon>
        <taxon>Atherinomorphae</taxon>
        <taxon>Cyprinodontiformes</taxon>
        <taxon>Poeciliidae</taxon>
        <taxon>Poeciliinae</taxon>
        <taxon>Poecilia</taxon>
    </lineage>
</organism>
<dbReference type="OMA" id="MEIGVEC"/>
<dbReference type="PANTHER" id="PTHR11576">
    <property type="entry name" value="ZONA PELLUCIDA SPERM-BINDING PROTEIN 3"/>
    <property type="match status" value="1"/>
</dbReference>
<dbReference type="Pfam" id="PF23344">
    <property type="entry name" value="ZP-N"/>
    <property type="match status" value="1"/>
</dbReference>
<sequence length="174" mass="19076">PCIPAVQQVKPEGPLAWRYPDPPAEEEPQYPPNFELKIPEPAQSVSAVCGESSVRVEARKDLLGIGKPVLAADVTLGGCAATGKDAQAQIFIFESELHGCGSQLLDKDPTLLLQHLCVHPYTTLPLADSPVVRGREVSVSIECHYQRKHDFSSELLKPTWTPFSDSKNSEEIIY</sequence>
<proteinExistence type="predicted"/>
<name>A0A096M3A4_POEFO</name>
<dbReference type="Proteomes" id="UP000028760">
    <property type="component" value="Unassembled WGS sequence"/>
</dbReference>
<reference evidence="3" key="1">
    <citation type="submission" date="2013-10" db="EMBL/GenBank/DDBJ databases">
        <authorList>
            <person name="Schartl M."/>
            <person name="Warren W."/>
        </authorList>
    </citation>
    <scope>NUCLEOTIDE SEQUENCE [LARGE SCALE GENOMIC DNA]</scope>
    <source>
        <strain evidence="3">female</strain>
    </source>
</reference>
<evidence type="ECO:0000259" key="1">
    <source>
        <dbReference type="PROSITE" id="PS51034"/>
    </source>
</evidence>
<keyword evidence="3" id="KW-1185">Reference proteome</keyword>
<dbReference type="eggNOG" id="ENOG502QSZF">
    <property type="taxonomic scope" value="Eukaryota"/>
</dbReference>
<protein>
    <recommendedName>
        <fullName evidence="1">ZP domain-containing protein</fullName>
    </recommendedName>
</protein>
<reference evidence="2" key="2">
    <citation type="submission" date="2025-08" db="UniProtKB">
        <authorList>
            <consortium name="Ensembl"/>
        </authorList>
    </citation>
    <scope>IDENTIFICATION</scope>
</reference>
<dbReference type="EMBL" id="AYCK01029699">
    <property type="status" value="NOT_ANNOTATED_CDS"/>
    <property type="molecule type" value="Genomic_DNA"/>
</dbReference>
<dbReference type="STRING" id="48698.ENSPFOP00000025895"/>
<dbReference type="PROSITE" id="PS51034">
    <property type="entry name" value="ZP_2"/>
    <property type="match status" value="1"/>
</dbReference>
<dbReference type="GeneTree" id="ENSGT01030000234567"/>
<dbReference type="PANTHER" id="PTHR11576:SF2">
    <property type="entry name" value="ZONA PELLUCIDA SPERM-BINDING PROTEIN 3"/>
    <property type="match status" value="1"/>
</dbReference>
<dbReference type="GO" id="GO:0032190">
    <property type="term" value="F:acrosin binding"/>
    <property type="evidence" value="ECO:0007669"/>
    <property type="project" value="TreeGrafter"/>
</dbReference>
<accession>A0A096M3A4</accession>
<dbReference type="AlphaFoldDB" id="A0A096M3A4"/>
<dbReference type="InterPro" id="IPR001507">
    <property type="entry name" value="ZP_dom"/>
</dbReference>
<dbReference type="Gene3D" id="2.60.40.3210">
    <property type="entry name" value="Zona pellucida, ZP-N domain"/>
    <property type="match status" value="1"/>
</dbReference>
<dbReference type="GO" id="GO:2000344">
    <property type="term" value="P:positive regulation of acrosome reaction"/>
    <property type="evidence" value="ECO:0007669"/>
    <property type="project" value="TreeGrafter"/>
</dbReference>
<dbReference type="FunFam" id="2.60.40.3210:FF:000001">
    <property type="entry name" value="Zona pellucida sperm-binding protein 3"/>
    <property type="match status" value="1"/>
</dbReference>
<evidence type="ECO:0000313" key="2">
    <source>
        <dbReference type="Ensembl" id="ENSPFOP00000025895.1"/>
    </source>
</evidence>
<dbReference type="GO" id="GO:0035803">
    <property type="term" value="P:egg coat formation"/>
    <property type="evidence" value="ECO:0007669"/>
    <property type="project" value="TreeGrafter"/>
</dbReference>
<dbReference type="InterPro" id="IPR055356">
    <property type="entry name" value="ZP-N"/>
</dbReference>
<dbReference type="GO" id="GO:0031012">
    <property type="term" value="C:extracellular matrix"/>
    <property type="evidence" value="ECO:0007669"/>
    <property type="project" value="TreeGrafter"/>
</dbReference>
<feature type="domain" description="ZP" evidence="1">
    <location>
        <begin position="48"/>
        <end position="174"/>
    </location>
</feature>